<protein>
    <submittedName>
        <fullName evidence="2">ParA family protein</fullName>
    </submittedName>
</protein>
<dbReference type="Pfam" id="PF13614">
    <property type="entry name" value="AAA_31"/>
    <property type="match status" value="1"/>
</dbReference>
<organism evidence="2 3">
    <name type="scientific">Lichenicola cladoniae</name>
    <dbReference type="NCBI Taxonomy" id="1484109"/>
    <lineage>
        <taxon>Bacteria</taxon>
        <taxon>Pseudomonadati</taxon>
        <taxon>Pseudomonadota</taxon>
        <taxon>Alphaproteobacteria</taxon>
        <taxon>Acetobacterales</taxon>
        <taxon>Acetobacteraceae</taxon>
        <taxon>Lichenicola</taxon>
    </lineage>
</organism>
<evidence type="ECO:0000313" key="2">
    <source>
        <dbReference type="EMBL" id="QKE94009.1"/>
    </source>
</evidence>
<dbReference type="Gene3D" id="3.40.50.300">
    <property type="entry name" value="P-loop containing nucleotide triphosphate hydrolases"/>
    <property type="match status" value="1"/>
</dbReference>
<gene>
    <name evidence="2" type="ORF">HN018_28210</name>
</gene>
<name>A0A6M8HZP7_9PROT</name>
<evidence type="ECO:0000313" key="3">
    <source>
        <dbReference type="Proteomes" id="UP000500767"/>
    </source>
</evidence>
<sequence>MKTLVVLNEKGGVGKTTLSLHGAWFFAERYRTLVLDLDQQANLSYTLEANLSGVDAVSLFNEPTKIPRAGHFTVAGATAELFDAERAEQTAIETFRQSIAANADDYDFCIIDTPPLLGLRTFAALLSADAVLAPIELGDYSITGVQRLLQAIKGVSQHYGRDEPTFLGLLASKFDRRSPRERTLFEGLAEEIGGLLFPGVVGKRDVFARAASERIPVWQMKGQSARDASEEIRGVFANVERMMELSHG</sequence>
<accession>A0A6M8HZP7</accession>
<dbReference type="PIRSF" id="PIRSF009320">
    <property type="entry name" value="Nuc_binding_HP_1000"/>
    <property type="match status" value="1"/>
</dbReference>
<reference evidence="2 3" key="1">
    <citation type="journal article" date="2014" name="World J. Microbiol. Biotechnol.">
        <title>Biodiversity and physiological characteristics of Antarctic and Arctic lichens-associated bacteria.</title>
        <authorList>
            <person name="Lee Y.M."/>
            <person name="Kim E.H."/>
            <person name="Lee H.K."/>
            <person name="Hong S.G."/>
        </authorList>
    </citation>
    <scope>NUCLEOTIDE SEQUENCE [LARGE SCALE GENOMIC DNA]</scope>
    <source>
        <strain evidence="2 3">PAMC 26569</strain>
        <plasmid evidence="2">unnamed7</plasmid>
    </source>
</reference>
<dbReference type="EMBL" id="CP053714">
    <property type="protein sequence ID" value="QKE94009.1"/>
    <property type="molecule type" value="Genomic_DNA"/>
</dbReference>
<dbReference type="InterPro" id="IPR050678">
    <property type="entry name" value="DNA_Partitioning_ATPase"/>
</dbReference>
<dbReference type="KEGG" id="lck:HN018_28210"/>
<keyword evidence="2" id="KW-0614">Plasmid</keyword>
<dbReference type="PANTHER" id="PTHR13696">
    <property type="entry name" value="P-LOOP CONTAINING NUCLEOSIDE TRIPHOSPHATE HYDROLASE"/>
    <property type="match status" value="1"/>
</dbReference>
<evidence type="ECO:0000259" key="1">
    <source>
        <dbReference type="Pfam" id="PF13614"/>
    </source>
</evidence>
<dbReference type="PANTHER" id="PTHR13696:SF99">
    <property type="entry name" value="COBYRINIC ACID AC-DIAMIDE SYNTHASE"/>
    <property type="match status" value="1"/>
</dbReference>
<dbReference type="Proteomes" id="UP000500767">
    <property type="component" value="Plasmid unnamed7"/>
</dbReference>
<proteinExistence type="predicted"/>
<dbReference type="AlphaFoldDB" id="A0A6M8HZP7"/>
<dbReference type="InterPro" id="IPR027417">
    <property type="entry name" value="P-loop_NTPase"/>
</dbReference>
<dbReference type="SUPFAM" id="SSF52540">
    <property type="entry name" value="P-loop containing nucleoside triphosphate hydrolases"/>
    <property type="match status" value="1"/>
</dbReference>
<geneLocation type="plasmid" evidence="2 3">
    <name>unnamed7</name>
</geneLocation>
<dbReference type="CDD" id="cd02042">
    <property type="entry name" value="ParAB_family"/>
    <property type="match status" value="1"/>
</dbReference>
<feature type="domain" description="AAA" evidence="1">
    <location>
        <begin position="1"/>
        <end position="158"/>
    </location>
</feature>
<keyword evidence="3" id="KW-1185">Reference proteome</keyword>
<dbReference type="InterPro" id="IPR025669">
    <property type="entry name" value="AAA_dom"/>
</dbReference>
<dbReference type="RefSeq" id="WP_171837886.1">
    <property type="nucleotide sequence ID" value="NZ_CP053714.1"/>
</dbReference>